<evidence type="ECO:0000256" key="8">
    <source>
        <dbReference type="ARBA" id="ARBA00023136"/>
    </source>
</evidence>
<keyword evidence="8 19" id="KW-0472">Membrane</keyword>
<dbReference type="InterPro" id="IPR001611">
    <property type="entry name" value="Leu-rich_rpt"/>
</dbReference>
<feature type="transmembrane region" description="Helical" evidence="19">
    <location>
        <begin position="785"/>
        <end position="808"/>
    </location>
</feature>
<dbReference type="SUPFAM" id="SSF81324">
    <property type="entry name" value="Voltage-gated potassium channels"/>
    <property type="match status" value="1"/>
</dbReference>
<reference evidence="23" key="2">
    <citation type="journal article" date="2023" name="Science">
        <title>Genomic signatures of disease resistance in endangered staghorn corals.</title>
        <authorList>
            <person name="Vollmer S.V."/>
            <person name="Selwyn J.D."/>
            <person name="Despard B.A."/>
            <person name="Roesel C.L."/>
        </authorList>
    </citation>
    <scope>NUCLEOTIDE SEQUENCE</scope>
    <source>
        <strain evidence="23">K2</strain>
    </source>
</reference>
<dbReference type="PRINTS" id="PR00177">
    <property type="entry name" value="NMDARECEPTOR"/>
</dbReference>
<evidence type="ECO:0000256" key="5">
    <source>
        <dbReference type="ARBA" id="ARBA00022989"/>
    </source>
</evidence>
<accession>A0AAD9QEL2</accession>
<comment type="caution">
    <text evidence="23">The sequence shown here is derived from an EMBL/GenBank/DDBJ whole genome shotgun (WGS) entry which is preliminary data.</text>
</comment>
<evidence type="ECO:0000256" key="6">
    <source>
        <dbReference type="ARBA" id="ARBA00023018"/>
    </source>
</evidence>
<dbReference type="PROSITE" id="PS51450">
    <property type="entry name" value="LRR"/>
    <property type="match status" value="1"/>
</dbReference>
<dbReference type="EMBL" id="JARQWQ010000038">
    <property type="protein sequence ID" value="KAK2559853.1"/>
    <property type="molecule type" value="Genomic_DNA"/>
</dbReference>
<dbReference type="Pfam" id="PF00060">
    <property type="entry name" value="Lig_chan"/>
    <property type="match status" value="1"/>
</dbReference>
<evidence type="ECO:0000313" key="24">
    <source>
        <dbReference type="Proteomes" id="UP001249851"/>
    </source>
</evidence>
<dbReference type="InterPro" id="IPR001828">
    <property type="entry name" value="ANF_lig-bd_rcpt"/>
</dbReference>
<comment type="subcellular location">
    <subcellularLocation>
        <location evidence="1">Cell membrane</location>
        <topology evidence="1">Multi-pass membrane protein</topology>
    </subcellularLocation>
    <subcellularLocation>
        <location evidence="14">Postsynaptic cell membrane</location>
    </subcellularLocation>
</comment>
<dbReference type="FunFam" id="1.10.287.70:FF:000143">
    <property type="entry name" value="Probable glutamate receptor"/>
    <property type="match status" value="1"/>
</dbReference>
<evidence type="ECO:0000256" key="19">
    <source>
        <dbReference type="SAM" id="Phobius"/>
    </source>
</evidence>
<evidence type="ECO:0000256" key="3">
    <source>
        <dbReference type="ARBA" id="ARBA00022475"/>
    </source>
</evidence>
<feature type="binding site" evidence="15">
    <location>
        <position position="652"/>
    </location>
    <ligand>
        <name>L-glutamate</name>
        <dbReference type="ChEBI" id="CHEBI:29985"/>
    </ligand>
</feature>
<evidence type="ECO:0000256" key="4">
    <source>
        <dbReference type="ARBA" id="ARBA00022692"/>
    </source>
</evidence>
<feature type="domain" description="Ionotropic glutamate receptor L-glutamate and glycine-binding" evidence="22">
    <location>
        <begin position="413"/>
        <end position="474"/>
    </location>
</feature>
<feature type="transmembrane region" description="Helical" evidence="19">
    <location>
        <begin position="532"/>
        <end position="553"/>
    </location>
</feature>
<dbReference type="Gene3D" id="3.40.190.10">
    <property type="entry name" value="Periplasmic binding protein-like II"/>
    <property type="match status" value="2"/>
</dbReference>
<dbReference type="PANTHER" id="PTHR18966">
    <property type="entry name" value="IONOTROPIC GLUTAMATE RECEPTOR"/>
    <property type="match status" value="1"/>
</dbReference>
<dbReference type="InterPro" id="IPR015683">
    <property type="entry name" value="Ionotropic_Glu_rcpt"/>
</dbReference>
<dbReference type="InterPro" id="IPR028082">
    <property type="entry name" value="Peripla_BP_I"/>
</dbReference>
<evidence type="ECO:0000256" key="15">
    <source>
        <dbReference type="PIRSR" id="PIRSR601508-1"/>
    </source>
</evidence>
<dbReference type="Pfam" id="PF01094">
    <property type="entry name" value="ANF_receptor"/>
    <property type="match status" value="1"/>
</dbReference>
<evidence type="ECO:0000256" key="10">
    <source>
        <dbReference type="ARBA" id="ARBA00023180"/>
    </source>
</evidence>
<keyword evidence="20" id="KW-0732">Signal</keyword>
<keyword evidence="13" id="KW-0407">Ion channel</keyword>
<dbReference type="SMART" id="SM00918">
    <property type="entry name" value="Lig_chan-Glu_bd"/>
    <property type="match status" value="1"/>
</dbReference>
<dbReference type="AlphaFoldDB" id="A0AAD9QEL2"/>
<feature type="binding site" evidence="15">
    <location>
        <position position="485"/>
    </location>
    <ligand>
        <name>L-glutamate</name>
        <dbReference type="ChEBI" id="CHEBI:29985"/>
    </ligand>
</feature>
<dbReference type="InterPro" id="IPR001508">
    <property type="entry name" value="Iono_Glu_rcpt_met"/>
</dbReference>
<keyword evidence="2" id="KW-0813">Transport</keyword>
<evidence type="ECO:0000256" key="7">
    <source>
        <dbReference type="ARBA" id="ARBA00023065"/>
    </source>
</evidence>
<dbReference type="SUPFAM" id="SSF53850">
    <property type="entry name" value="Periplasmic binding protein-like II"/>
    <property type="match status" value="1"/>
</dbReference>
<keyword evidence="5 19" id="KW-1133">Transmembrane helix</keyword>
<feature type="domain" description="Ionotropic glutamate receptor C-terminal" evidence="21">
    <location>
        <begin position="406"/>
        <end position="764"/>
    </location>
</feature>
<keyword evidence="3" id="KW-1003">Cell membrane</keyword>
<dbReference type="Pfam" id="PF10613">
    <property type="entry name" value="Lig_chan-Glu_bd"/>
    <property type="match status" value="1"/>
</dbReference>
<gene>
    <name evidence="23" type="ORF">P5673_017411</name>
</gene>
<protein>
    <submittedName>
        <fullName evidence="23">Glutamate receptor 4</fullName>
    </submittedName>
</protein>
<evidence type="ECO:0000259" key="21">
    <source>
        <dbReference type="SMART" id="SM00079"/>
    </source>
</evidence>
<evidence type="ECO:0000256" key="16">
    <source>
        <dbReference type="PIRSR" id="PIRSR601508-2"/>
    </source>
</evidence>
<feature type="transmembrane region" description="Helical" evidence="19">
    <location>
        <begin position="603"/>
        <end position="625"/>
    </location>
</feature>
<keyword evidence="17" id="KW-1015">Disulfide bond</keyword>
<evidence type="ECO:0000256" key="1">
    <source>
        <dbReference type="ARBA" id="ARBA00004651"/>
    </source>
</evidence>
<evidence type="ECO:0000256" key="11">
    <source>
        <dbReference type="ARBA" id="ARBA00023257"/>
    </source>
</evidence>
<feature type="signal peptide" evidence="20">
    <location>
        <begin position="1"/>
        <end position="25"/>
    </location>
</feature>
<feature type="chain" id="PRO_5042024979" evidence="20">
    <location>
        <begin position="26"/>
        <end position="850"/>
    </location>
</feature>
<feature type="region of interest" description="Disordered" evidence="18">
    <location>
        <begin position="827"/>
        <end position="850"/>
    </location>
</feature>
<evidence type="ECO:0000256" key="18">
    <source>
        <dbReference type="SAM" id="MobiDB-lite"/>
    </source>
</evidence>
<dbReference type="InterPro" id="IPR001320">
    <property type="entry name" value="Iontro_rcpt_C"/>
</dbReference>
<keyword evidence="6" id="KW-0770">Synapse</keyword>
<evidence type="ECO:0000256" key="14">
    <source>
        <dbReference type="ARBA" id="ARBA00034100"/>
    </source>
</evidence>
<dbReference type="Gene3D" id="1.10.287.70">
    <property type="match status" value="1"/>
</dbReference>
<dbReference type="GO" id="GO:0045211">
    <property type="term" value="C:postsynaptic membrane"/>
    <property type="evidence" value="ECO:0007669"/>
    <property type="project" value="UniProtKB-SubCell"/>
</dbReference>
<evidence type="ECO:0000259" key="22">
    <source>
        <dbReference type="SMART" id="SM00918"/>
    </source>
</evidence>
<feature type="site" description="Crucial to convey clamshell closure to channel opening" evidence="16">
    <location>
        <position position="632"/>
    </location>
</feature>
<evidence type="ECO:0000313" key="23">
    <source>
        <dbReference type="EMBL" id="KAK2559853.1"/>
    </source>
</evidence>
<keyword evidence="12" id="KW-1071">Ligand-gated ion channel</keyword>
<keyword evidence="11" id="KW-0628">Postsynaptic cell membrane</keyword>
<name>A0AAD9QEL2_ACRCE</name>
<proteinExistence type="predicted"/>
<evidence type="ECO:0000256" key="13">
    <source>
        <dbReference type="ARBA" id="ARBA00023303"/>
    </source>
</evidence>
<keyword evidence="10" id="KW-0325">Glycoprotein</keyword>
<feature type="disulfide bond" evidence="17">
    <location>
        <begin position="713"/>
        <end position="768"/>
    </location>
</feature>
<dbReference type="SMART" id="SM00079">
    <property type="entry name" value="PBPe"/>
    <property type="match status" value="1"/>
</dbReference>
<evidence type="ECO:0000256" key="17">
    <source>
        <dbReference type="PIRSR" id="PIRSR601508-3"/>
    </source>
</evidence>
<feature type="binding site" evidence="15">
    <location>
        <position position="490"/>
    </location>
    <ligand>
        <name>L-glutamate</name>
        <dbReference type="ChEBI" id="CHEBI:29985"/>
    </ligand>
</feature>
<organism evidence="23 24">
    <name type="scientific">Acropora cervicornis</name>
    <name type="common">Staghorn coral</name>
    <dbReference type="NCBI Taxonomy" id="6130"/>
    <lineage>
        <taxon>Eukaryota</taxon>
        <taxon>Metazoa</taxon>
        <taxon>Cnidaria</taxon>
        <taxon>Anthozoa</taxon>
        <taxon>Hexacorallia</taxon>
        <taxon>Scleractinia</taxon>
        <taxon>Astrocoeniina</taxon>
        <taxon>Acroporidae</taxon>
        <taxon>Acropora</taxon>
    </lineage>
</organism>
<dbReference type="SUPFAM" id="SSF53822">
    <property type="entry name" value="Periplasmic binding protein-like I"/>
    <property type="match status" value="1"/>
</dbReference>
<dbReference type="FunFam" id="3.40.190.10:FF:000024">
    <property type="entry name" value="Glutamate receptor, ionotropic, delta 1"/>
    <property type="match status" value="1"/>
</dbReference>
<sequence length="850" mass="95759">MGTRMEGRITYLLFLFTVGRIVVQTGCTSQKVFTCGVISTDSEFDAITFALNYTAPFSNITINLRTFNTTEPANGVCKLASELLQHNVIALLDGSHTKIPACALATITNIPLIHLHGNNLAPDRCAKAIQLSADYKDYAHASLDIINTFHWKNIALVADEGRFLEAAYFYRISQDSKFTLSLLQLTEKKGTNARNENGKASMQRLAENIANLDPEVILLYTTEEKIQLLMAQTIPGKSRNYTRWIIQGQVRDNFTSLTNDVVLALRQAIVPRKASGKLDRSLLKRLEQIGDKYLAAQGFDTFQVLQKALEIEPCSSINASKVTTKDRENLLDCMKKVYLNGITGEVKFDENGRRNGIHLEILNLRNNSFKKIGNWSDTQHAVFFNSVLHNVKQADRGRLDGSFHKVVIALDAPFVMKKQEEDGTVSYEGFCIDLFKELAKVLNVTYEIYLSPDGQYGGKTENDTWNGIMGELVNRRADIALAGLTITELREKVVDFSVPFMHYTDDILLKKQSASEEKKFNTQFMQPFQDEVWIATLVTLVLISVSTFALNYFSPYGYKDKNGQGTSEDFSFINSVWFTWSCMLQQGAETQPRSLSGRILAGCYWFCILIWVSTYTANLAAFFTVKNTQQGINNLEDVLRSSYNVGIRDKSSTKEFFEASEYDQHRKIWHRIETGNNKFKSTPQAIQWVRETEESLFIYDGPILRHLANQPPCNLVSVPGLSTAKGYGLAFQAGSPDVSKFSLAILRLNEQDFVGKLTRKWWENTNNCPVEQPTTLNRISLNSMLGVYIVLGVGLLVAFFTMIGEILWNRRQKRKLETVSETNREARSLDVLPNQDGAPIPGKPRADALI</sequence>
<feature type="binding site" evidence="15">
    <location>
        <position position="700"/>
    </location>
    <ligand>
        <name>L-glutamate</name>
        <dbReference type="ChEBI" id="CHEBI:29985"/>
    </ligand>
</feature>
<keyword evidence="7" id="KW-0406">Ion transport</keyword>
<keyword evidence="24" id="KW-1185">Reference proteome</keyword>
<dbReference type="GO" id="GO:0038023">
    <property type="term" value="F:signaling receptor activity"/>
    <property type="evidence" value="ECO:0007669"/>
    <property type="project" value="InterPro"/>
</dbReference>
<evidence type="ECO:0000256" key="12">
    <source>
        <dbReference type="ARBA" id="ARBA00023286"/>
    </source>
</evidence>
<reference evidence="23" key="1">
    <citation type="journal article" date="2023" name="G3 (Bethesda)">
        <title>Whole genome assembly and annotation of the endangered Caribbean coral Acropora cervicornis.</title>
        <authorList>
            <person name="Selwyn J.D."/>
            <person name="Vollmer S.V."/>
        </authorList>
    </citation>
    <scope>NUCLEOTIDE SEQUENCE</scope>
    <source>
        <strain evidence="23">K2</strain>
    </source>
</reference>
<dbReference type="InterPro" id="IPR019594">
    <property type="entry name" value="Glu/Gly-bd"/>
</dbReference>
<keyword evidence="9 23" id="KW-0675">Receptor</keyword>
<dbReference type="Proteomes" id="UP001249851">
    <property type="component" value="Unassembled WGS sequence"/>
</dbReference>
<evidence type="ECO:0000256" key="9">
    <source>
        <dbReference type="ARBA" id="ARBA00023170"/>
    </source>
</evidence>
<keyword evidence="4 19" id="KW-0812">Transmembrane</keyword>
<evidence type="ECO:0000256" key="20">
    <source>
        <dbReference type="SAM" id="SignalP"/>
    </source>
</evidence>
<evidence type="ECO:0000256" key="2">
    <source>
        <dbReference type="ARBA" id="ARBA00022448"/>
    </source>
</evidence>
<dbReference type="Gene3D" id="3.40.50.2300">
    <property type="match status" value="2"/>
</dbReference>
<dbReference type="GO" id="GO:0015276">
    <property type="term" value="F:ligand-gated monoatomic ion channel activity"/>
    <property type="evidence" value="ECO:0007669"/>
    <property type="project" value="InterPro"/>
</dbReference>
<feature type="binding site" evidence="15">
    <location>
        <position position="653"/>
    </location>
    <ligand>
        <name>L-glutamate</name>
        <dbReference type="ChEBI" id="CHEBI:29985"/>
    </ligand>
</feature>